<gene>
    <name evidence="1" type="ORF">HNQ66_001513</name>
</gene>
<sequence>MAKRDRATGGEAIGDFSDPVLISTLTGWLEASGARELEITTADGRALKIVLAAGRPVAKLSEAAPEQPAGGPEAHAVKAPLAGIFQDRHPAAAGPLAEEGLSLTAGALAGFVEVGPVLLPVRAREAGVVIEVRARAGDLVGYGDTILLTEAAR</sequence>
<name>A0A7W7YU13_9HYPH</name>
<dbReference type="Proteomes" id="UP000535406">
    <property type="component" value="Unassembled WGS sequence"/>
</dbReference>
<organism evidence="1 2">
    <name type="scientific">Shinella fusca</name>
    <dbReference type="NCBI Taxonomy" id="544480"/>
    <lineage>
        <taxon>Bacteria</taxon>
        <taxon>Pseudomonadati</taxon>
        <taxon>Pseudomonadota</taxon>
        <taxon>Alphaproteobacteria</taxon>
        <taxon>Hyphomicrobiales</taxon>
        <taxon>Rhizobiaceae</taxon>
        <taxon>Shinella</taxon>
    </lineage>
</organism>
<comment type="caution">
    <text evidence="1">The sequence shown here is derived from an EMBL/GenBank/DDBJ whole genome shotgun (WGS) entry which is preliminary data.</text>
</comment>
<keyword evidence="2" id="KW-1185">Reference proteome</keyword>
<proteinExistence type="predicted"/>
<dbReference type="RefSeq" id="WP_184142489.1">
    <property type="nucleotide sequence ID" value="NZ_JACHIK010000004.1"/>
</dbReference>
<dbReference type="EMBL" id="JACHIK010000004">
    <property type="protein sequence ID" value="MBB5042117.1"/>
    <property type="molecule type" value="Genomic_DNA"/>
</dbReference>
<dbReference type="SUPFAM" id="SSF51230">
    <property type="entry name" value="Single hybrid motif"/>
    <property type="match status" value="1"/>
</dbReference>
<evidence type="ECO:0000313" key="1">
    <source>
        <dbReference type="EMBL" id="MBB5042117.1"/>
    </source>
</evidence>
<protein>
    <submittedName>
        <fullName evidence="1">Acetyl-CoA carboxylase biotin carboxyl carrier protein</fullName>
    </submittedName>
</protein>
<evidence type="ECO:0000313" key="2">
    <source>
        <dbReference type="Proteomes" id="UP000535406"/>
    </source>
</evidence>
<dbReference type="InterPro" id="IPR011053">
    <property type="entry name" value="Single_hybrid_motif"/>
</dbReference>
<dbReference type="Gene3D" id="2.40.50.100">
    <property type="match status" value="1"/>
</dbReference>
<dbReference type="AlphaFoldDB" id="A0A7W7YU13"/>
<reference evidence="1 2" key="1">
    <citation type="submission" date="2020-08" db="EMBL/GenBank/DDBJ databases">
        <title>Genomic Encyclopedia of Type Strains, Phase IV (KMG-IV): sequencing the most valuable type-strain genomes for metagenomic binning, comparative biology and taxonomic classification.</title>
        <authorList>
            <person name="Goeker M."/>
        </authorList>
    </citation>
    <scope>NUCLEOTIDE SEQUENCE [LARGE SCALE GENOMIC DNA]</scope>
    <source>
        <strain evidence="1 2">DSM 21319</strain>
    </source>
</reference>
<accession>A0A7W7YU13</accession>